<dbReference type="Proteomes" id="UP000536711">
    <property type="component" value="Unassembled WGS sequence"/>
</dbReference>
<feature type="compositionally biased region" description="Basic residues" evidence="1">
    <location>
        <begin position="281"/>
        <end position="293"/>
    </location>
</feature>
<sequence>MPDASSTPLSLSAAAHEYFVKFLSVRHKEVRQNGKMMICVPSDGEISVLPTFRSFETSLRILYDKYQSLEVIEAGSEEARMSARKRYTDAVAGFELAACSQFFIDGLKPQDHRGPSLEDEASRLKEEFMTDLTTTFKVEFLPHSPPPTKKYLDGDESWALSAWYDLGKLHAFGLLQALAKVGWEKLRRHAALIGCGFEASIGTNSPTTYSAISPALCCNLLSIVTLSPYPNLPVMAELATDLYRPELVDDRGQSGDPIKTSSPTDGAVNGHAVEEVSLSKKEKKKSKKSKKKERLLAMQSPYVNGQETIFAEESLVVEPVTAAEDQEPLIAVPDDIPEASLPDEDPVPAAESAHEPLAESPPPGNINGATETDISPPAPEPQELIYLPFSAQHKLMMYLQERLETMCFSFAQRVLPHALESRGWDCPEMVQLHLWMKEPVFQHYVEQNMPDMERRLQMISFVIEIRRCAVDRKRIDTTVLKALLSSALELAKVLEEQPSVNELEQLRDSVIQTTHRLAEETQVLQTRYETKLQEITAARARLDAMEEKTKAALSRRLEQSRSMANGRIMVLIREAECSNSKVALPGASTTRSCLDWMNDLESSLALGEDDHEDLVG</sequence>
<comment type="caution">
    <text evidence="2">The sequence shown here is derived from an EMBL/GenBank/DDBJ whole genome shotgun (WGS) entry which is preliminary data.</text>
</comment>
<feature type="region of interest" description="Disordered" evidence="1">
    <location>
        <begin position="335"/>
        <end position="381"/>
    </location>
</feature>
<accession>A0A8H4NUD3</accession>
<gene>
    <name evidence="2" type="ORF">FACUT_4847</name>
</gene>
<feature type="region of interest" description="Disordered" evidence="1">
    <location>
        <begin position="249"/>
        <end position="298"/>
    </location>
</feature>
<dbReference type="EMBL" id="JAADJF010000111">
    <property type="protein sequence ID" value="KAF4438572.1"/>
    <property type="molecule type" value="Genomic_DNA"/>
</dbReference>
<feature type="compositionally biased region" description="Acidic residues" evidence="1">
    <location>
        <begin position="335"/>
        <end position="346"/>
    </location>
</feature>
<name>A0A8H4NUD3_9HYPO</name>
<organism evidence="2 3">
    <name type="scientific">Fusarium acutatum</name>
    <dbReference type="NCBI Taxonomy" id="78861"/>
    <lineage>
        <taxon>Eukaryota</taxon>
        <taxon>Fungi</taxon>
        <taxon>Dikarya</taxon>
        <taxon>Ascomycota</taxon>
        <taxon>Pezizomycotina</taxon>
        <taxon>Sordariomycetes</taxon>
        <taxon>Hypocreomycetidae</taxon>
        <taxon>Hypocreales</taxon>
        <taxon>Nectriaceae</taxon>
        <taxon>Fusarium</taxon>
        <taxon>Fusarium fujikuroi species complex</taxon>
    </lineage>
</organism>
<keyword evidence="3" id="KW-1185">Reference proteome</keyword>
<evidence type="ECO:0000313" key="3">
    <source>
        <dbReference type="Proteomes" id="UP000536711"/>
    </source>
</evidence>
<proteinExistence type="predicted"/>
<reference evidence="2 3" key="1">
    <citation type="submission" date="2020-01" db="EMBL/GenBank/DDBJ databases">
        <title>Identification and distribution of gene clusters putatively required for synthesis of sphingolipid metabolism inhibitors in phylogenetically diverse species of the filamentous fungus Fusarium.</title>
        <authorList>
            <person name="Kim H.-S."/>
            <person name="Busman M."/>
            <person name="Brown D.W."/>
            <person name="Divon H."/>
            <person name="Uhlig S."/>
            <person name="Proctor R.H."/>
        </authorList>
    </citation>
    <scope>NUCLEOTIDE SEQUENCE [LARGE SCALE GENOMIC DNA]</scope>
    <source>
        <strain evidence="2 3">NRRL 13308</strain>
    </source>
</reference>
<protein>
    <submittedName>
        <fullName evidence="2">Uncharacterized protein</fullName>
    </submittedName>
</protein>
<evidence type="ECO:0000313" key="2">
    <source>
        <dbReference type="EMBL" id="KAF4438572.1"/>
    </source>
</evidence>
<dbReference type="OrthoDB" id="5324651at2759"/>
<dbReference type="AlphaFoldDB" id="A0A8H4NUD3"/>
<evidence type="ECO:0000256" key="1">
    <source>
        <dbReference type="SAM" id="MobiDB-lite"/>
    </source>
</evidence>